<evidence type="ECO:0000313" key="1">
    <source>
        <dbReference type="EMBL" id="KAJ8554053.1"/>
    </source>
</evidence>
<dbReference type="Proteomes" id="UP001152561">
    <property type="component" value="Unassembled WGS sequence"/>
</dbReference>
<comment type="caution">
    <text evidence="1">The sequence shown here is derived from an EMBL/GenBank/DDBJ whole genome shotgun (WGS) entry which is preliminary data.</text>
</comment>
<proteinExistence type="predicted"/>
<dbReference type="EMBL" id="JAJAGQ010000009">
    <property type="protein sequence ID" value="KAJ8554053.1"/>
    <property type="molecule type" value="Genomic_DNA"/>
</dbReference>
<gene>
    <name evidence="1" type="ORF">K7X08_024731</name>
</gene>
<reference evidence="2" key="1">
    <citation type="journal article" date="2023" name="Proc. Natl. Acad. Sci. U.S.A.">
        <title>Genomic and structural basis for evolution of tropane alkaloid biosynthesis.</title>
        <authorList>
            <person name="Wanga Y.-J."/>
            <person name="Taina T."/>
            <person name="Yua J.-Y."/>
            <person name="Lia J."/>
            <person name="Xua B."/>
            <person name="Chenc J."/>
            <person name="D'Auriad J.C."/>
            <person name="Huanga J.-P."/>
            <person name="Huanga S.-X."/>
        </authorList>
    </citation>
    <scope>NUCLEOTIDE SEQUENCE [LARGE SCALE GENOMIC DNA]</scope>
    <source>
        <strain evidence="2">cv. KIB-2019</strain>
    </source>
</reference>
<evidence type="ECO:0000313" key="2">
    <source>
        <dbReference type="Proteomes" id="UP001152561"/>
    </source>
</evidence>
<organism evidence="1 2">
    <name type="scientific">Anisodus acutangulus</name>
    <dbReference type="NCBI Taxonomy" id="402998"/>
    <lineage>
        <taxon>Eukaryota</taxon>
        <taxon>Viridiplantae</taxon>
        <taxon>Streptophyta</taxon>
        <taxon>Embryophyta</taxon>
        <taxon>Tracheophyta</taxon>
        <taxon>Spermatophyta</taxon>
        <taxon>Magnoliopsida</taxon>
        <taxon>eudicotyledons</taxon>
        <taxon>Gunneridae</taxon>
        <taxon>Pentapetalae</taxon>
        <taxon>asterids</taxon>
        <taxon>lamiids</taxon>
        <taxon>Solanales</taxon>
        <taxon>Solanaceae</taxon>
        <taxon>Solanoideae</taxon>
        <taxon>Hyoscyameae</taxon>
        <taxon>Anisodus</taxon>
    </lineage>
</organism>
<keyword evidence="2" id="KW-1185">Reference proteome</keyword>
<sequence length="125" mass="13368">MRSEDFGGNVGIGMSRGCAAPSGAPSVQIKQVNIGAEPTVEIPRPAAQVEKVDIPRPIIDLEKVEVPRPTSEVKKLKKAEVEKVEFLMPAAQVDEKNASETSQADADSEKVVSGVLAQINDFLDK</sequence>
<accession>A0A9Q1M8D8</accession>
<name>A0A9Q1M8D8_9SOLA</name>
<protein>
    <submittedName>
        <fullName evidence="1">Uncharacterized protein</fullName>
    </submittedName>
</protein>
<dbReference type="AlphaFoldDB" id="A0A9Q1M8D8"/>